<gene>
    <name evidence="2" type="primary">WBGene00278786</name>
</gene>
<dbReference type="EnsemblMetazoa" id="PPA40417.1">
    <property type="protein sequence ID" value="PPA40417.1"/>
    <property type="gene ID" value="WBGene00278786"/>
</dbReference>
<reference evidence="3" key="1">
    <citation type="journal article" date="2008" name="Nat. Genet.">
        <title>The Pristionchus pacificus genome provides a unique perspective on nematode lifestyle and parasitism.</title>
        <authorList>
            <person name="Dieterich C."/>
            <person name="Clifton S.W."/>
            <person name="Schuster L.N."/>
            <person name="Chinwalla A."/>
            <person name="Delehaunty K."/>
            <person name="Dinkelacker I."/>
            <person name="Fulton L."/>
            <person name="Fulton R."/>
            <person name="Godfrey J."/>
            <person name="Minx P."/>
            <person name="Mitreva M."/>
            <person name="Roeseler W."/>
            <person name="Tian H."/>
            <person name="Witte H."/>
            <person name="Yang S.P."/>
            <person name="Wilson R.K."/>
            <person name="Sommer R.J."/>
        </authorList>
    </citation>
    <scope>NUCLEOTIDE SEQUENCE [LARGE SCALE GENOMIC DNA]</scope>
    <source>
        <strain evidence="3">PS312</strain>
    </source>
</reference>
<name>A0A2A6C2S0_PRIPA</name>
<protein>
    <submittedName>
        <fullName evidence="2">Uncharacterized protein</fullName>
    </submittedName>
</protein>
<feature type="region of interest" description="Disordered" evidence="1">
    <location>
        <begin position="1"/>
        <end position="23"/>
    </location>
</feature>
<dbReference type="AlphaFoldDB" id="A0A2A6C2S0"/>
<feature type="compositionally biased region" description="Low complexity" evidence="1">
    <location>
        <begin position="7"/>
        <end position="16"/>
    </location>
</feature>
<organism evidence="2 3">
    <name type="scientific">Pristionchus pacificus</name>
    <name type="common">Parasitic nematode worm</name>
    <dbReference type="NCBI Taxonomy" id="54126"/>
    <lineage>
        <taxon>Eukaryota</taxon>
        <taxon>Metazoa</taxon>
        <taxon>Ecdysozoa</taxon>
        <taxon>Nematoda</taxon>
        <taxon>Chromadorea</taxon>
        <taxon>Rhabditida</taxon>
        <taxon>Rhabditina</taxon>
        <taxon>Diplogasteromorpha</taxon>
        <taxon>Diplogasteroidea</taxon>
        <taxon>Neodiplogasteridae</taxon>
        <taxon>Pristionchus</taxon>
    </lineage>
</organism>
<dbReference type="Proteomes" id="UP000005239">
    <property type="component" value="Unassembled WGS sequence"/>
</dbReference>
<sequence>MQNGTQVVKTVSKTTSPLSATKTGATTTNKVSLYTAPVTNLADNHVAHFTATATLMFWRITATDQQTSGSFVCNCSP</sequence>
<keyword evidence="3" id="KW-1185">Reference proteome</keyword>
<evidence type="ECO:0000313" key="2">
    <source>
        <dbReference type="EnsemblMetazoa" id="PPA40417.1"/>
    </source>
</evidence>
<reference evidence="2" key="2">
    <citation type="submission" date="2022-06" db="UniProtKB">
        <authorList>
            <consortium name="EnsemblMetazoa"/>
        </authorList>
    </citation>
    <scope>IDENTIFICATION</scope>
    <source>
        <strain evidence="2">PS312</strain>
    </source>
</reference>
<proteinExistence type="predicted"/>
<evidence type="ECO:0000256" key="1">
    <source>
        <dbReference type="SAM" id="MobiDB-lite"/>
    </source>
</evidence>
<accession>A0A8R1YWV7</accession>
<accession>A0A2A6C2S0</accession>
<evidence type="ECO:0000313" key="3">
    <source>
        <dbReference type="Proteomes" id="UP000005239"/>
    </source>
</evidence>